<dbReference type="EMBL" id="CP002408">
    <property type="protein sequence ID" value="AFU59874.1"/>
    <property type="molecule type" value="Genomic_DNA"/>
</dbReference>
<reference evidence="1 2" key="1">
    <citation type="journal article" date="2012" name="Environ. Microbiol.">
        <title>The genome of the ammonia-oxidizing Candidatus Nitrososphaera gargensis: insights into metabolic versatility and environmental adaptations.</title>
        <authorList>
            <person name="Spang A."/>
            <person name="Poehlein A."/>
            <person name="Offre P."/>
            <person name="Zumbragel S."/>
            <person name="Haider S."/>
            <person name="Rychlik N."/>
            <person name="Nowka B."/>
            <person name="Schmeisser C."/>
            <person name="Lebedeva E.V."/>
            <person name="Rattei T."/>
            <person name="Bohm C."/>
            <person name="Schmid M."/>
            <person name="Galushko A."/>
            <person name="Hatzenpichler R."/>
            <person name="Weinmaier T."/>
            <person name="Daniel R."/>
            <person name="Schleper C."/>
            <person name="Spieck E."/>
            <person name="Streit W."/>
            <person name="Wagner M."/>
        </authorList>
    </citation>
    <scope>NUCLEOTIDE SEQUENCE [LARGE SCALE GENOMIC DNA]</scope>
    <source>
        <strain evidence="2">Ga9.2</strain>
    </source>
</reference>
<protein>
    <submittedName>
        <fullName evidence="1">Uncharacterized protein</fullName>
    </submittedName>
</protein>
<accession>K0INS3</accession>
<dbReference type="BioCyc" id="CNIT1237085:G1324-2956-MONOMER"/>
<name>K0INS3_NITGG</name>
<keyword evidence="2" id="KW-1185">Reference proteome</keyword>
<dbReference type="KEGG" id="nga:Ngar_c29560"/>
<dbReference type="OrthoDB" id="6754at2157"/>
<evidence type="ECO:0000313" key="2">
    <source>
        <dbReference type="Proteomes" id="UP000008037"/>
    </source>
</evidence>
<gene>
    <name evidence="1" type="ordered locus">Ngar_c29560</name>
</gene>
<dbReference type="Proteomes" id="UP000008037">
    <property type="component" value="Chromosome"/>
</dbReference>
<proteinExistence type="predicted"/>
<dbReference type="GeneID" id="13796765"/>
<dbReference type="RefSeq" id="WP_015020408.1">
    <property type="nucleotide sequence ID" value="NC_018719.1"/>
</dbReference>
<dbReference type="InParanoid" id="K0INS3"/>
<dbReference type="HOGENOM" id="CLU_153621_0_0_2"/>
<organism evidence="1 2">
    <name type="scientific">Nitrososphaera gargensis (strain Ga9.2)</name>
    <dbReference type="NCBI Taxonomy" id="1237085"/>
    <lineage>
        <taxon>Archaea</taxon>
        <taxon>Nitrososphaerota</taxon>
        <taxon>Nitrososphaeria</taxon>
        <taxon>Nitrososphaerales</taxon>
        <taxon>Nitrososphaeraceae</taxon>
        <taxon>Nitrososphaera</taxon>
    </lineage>
</organism>
<dbReference type="AlphaFoldDB" id="K0INS3"/>
<sequence length="121" mass="14261">MVKRGGKEVVTVEIFKETYDVMKANAEKKRWNTKDYINMVLMEVIERDRFLQSYAPSLSKIGYEHNILFIRDAKKSKTAEIYLRDRALYCNVCDSKDCVHIHYALALPETAKLFLRKPIRK</sequence>
<evidence type="ECO:0000313" key="1">
    <source>
        <dbReference type="EMBL" id="AFU59874.1"/>
    </source>
</evidence>